<organism evidence="2 3">
    <name type="scientific">Persicimonas caeni</name>
    <dbReference type="NCBI Taxonomy" id="2292766"/>
    <lineage>
        <taxon>Bacteria</taxon>
        <taxon>Deltaproteobacteria</taxon>
        <taxon>Bradymonadales</taxon>
        <taxon>Bradymonadaceae</taxon>
        <taxon>Persicimonas</taxon>
    </lineage>
</organism>
<evidence type="ECO:0000313" key="2">
    <source>
        <dbReference type="EMBL" id="QDG54280.1"/>
    </source>
</evidence>
<dbReference type="AlphaFoldDB" id="A0A4Y6Q1B1"/>
<protein>
    <submittedName>
        <fullName evidence="2">Tetratricopeptide repeat protein</fullName>
    </submittedName>
</protein>
<dbReference type="RefSeq" id="WP_141200724.1">
    <property type="nucleotide sequence ID" value="NZ_CP041186.1"/>
</dbReference>
<sequence>MEATTREANEEVETLIGEFASRVLEGKSAADLFGVDEDFVFDVVDRAYNLYLNKSYEKAEVLLRGATALDETQSYPFLLLGDVLLQRGYFADAAEVLSKAEALESESAEVAAKLGEAQVQAGQEEAAMVTLRRAMELLDDDSVHRPRTEALLNMASDRTAAQVDAKGDQS</sequence>
<keyword evidence="3" id="KW-1185">Reference proteome</keyword>
<dbReference type="Gene3D" id="1.25.40.10">
    <property type="entry name" value="Tetratricopeptide repeat domain"/>
    <property type="match status" value="1"/>
</dbReference>
<dbReference type="Proteomes" id="UP000315995">
    <property type="component" value="Chromosome"/>
</dbReference>
<dbReference type="SUPFAM" id="SSF48452">
    <property type="entry name" value="TPR-like"/>
    <property type="match status" value="1"/>
</dbReference>
<keyword evidence="1" id="KW-0802">TPR repeat</keyword>
<dbReference type="InterPro" id="IPR011990">
    <property type="entry name" value="TPR-like_helical_dom_sf"/>
</dbReference>
<dbReference type="OrthoDB" id="5509829at2"/>
<evidence type="ECO:0000256" key="1">
    <source>
        <dbReference type="PROSITE-ProRule" id="PRU00339"/>
    </source>
</evidence>
<reference evidence="2 3" key="1">
    <citation type="submission" date="2019-06" db="EMBL/GenBank/DDBJ databases">
        <title>Persicimonas caeni gen. nov., sp. nov., a predatory bacterium isolated from solar saltern.</title>
        <authorList>
            <person name="Wang S."/>
        </authorList>
    </citation>
    <scope>NUCLEOTIDE SEQUENCE [LARGE SCALE GENOMIC DNA]</scope>
    <source>
        <strain evidence="2 3">YN101</strain>
    </source>
</reference>
<dbReference type="InterPro" id="IPR019734">
    <property type="entry name" value="TPR_rpt"/>
</dbReference>
<dbReference type="EMBL" id="CP041186">
    <property type="protein sequence ID" value="QDG54280.1"/>
    <property type="molecule type" value="Genomic_DNA"/>
</dbReference>
<dbReference type="PROSITE" id="PS50005">
    <property type="entry name" value="TPR"/>
    <property type="match status" value="1"/>
</dbReference>
<dbReference type="Pfam" id="PF14559">
    <property type="entry name" value="TPR_19"/>
    <property type="match status" value="1"/>
</dbReference>
<evidence type="ECO:0000313" key="3">
    <source>
        <dbReference type="Proteomes" id="UP000315995"/>
    </source>
</evidence>
<feature type="repeat" description="TPR" evidence="1">
    <location>
        <begin position="108"/>
        <end position="141"/>
    </location>
</feature>
<accession>A0A5B8YD57</accession>
<proteinExistence type="predicted"/>
<name>A0A4Y6Q1B1_PERCE</name>
<accession>A0A4Y6Q1B1</accession>
<gene>
    <name evidence="2" type="ORF">FIV42_27105</name>
</gene>